<accession>A0A7R7ENR5</accession>
<gene>
    <name evidence="1" type="ORF">bsdtb5_32760</name>
</gene>
<keyword evidence="2" id="KW-1185">Reference proteome</keyword>
<dbReference type="KEGG" id="ahb:bsdtb5_32760"/>
<name>A0A7R7ENR5_9FIRM</name>
<protein>
    <submittedName>
        <fullName evidence="1">Uncharacterized protein</fullName>
    </submittedName>
</protein>
<evidence type="ECO:0000313" key="2">
    <source>
        <dbReference type="Proteomes" id="UP000595897"/>
    </source>
</evidence>
<dbReference type="RefSeq" id="WP_271713068.1">
    <property type="nucleotide sequence ID" value="NZ_AP024169.1"/>
</dbReference>
<organism evidence="1 2">
    <name type="scientific">Anaeromicropila herbilytica</name>
    <dbReference type="NCBI Taxonomy" id="2785025"/>
    <lineage>
        <taxon>Bacteria</taxon>
        <taxon>Bacillati</taxon>
        <taxon>Bacillota</taxon>
        <taxon>Clostridia</taxon>
        <taxon>Lachnospirales</taxon>
        <taxon>Lachnospiraceae</taxon>
        <taxon>Anaeromicropila</taxon>
    </lineage>
</organism>
<sequence length="72" mass="8755">MDYRKKENQYIDYEFYDYQMQQDDSDDFDILGDLKIESSGLIIEDNTVYEIDEECIKCLKERLKNKDKLINN</sequence>
<dbReference type="Proteomes" id="UP000595897">
    <property type="component" value="Chromosome"/>
</dbReference>
<reference evidence="1 2" key="1">
    <citation type="submission" date="2020-11" db="EMBL/GenBank/DDBJ databases">
        <title>Draft genome sequencing of a Lachnospiraceae strain isolated from anoxic soil subjected to BSD treatment.</title>
        <authorList>
            <person name="Uek A."/>
            <person name="Tonouchi A."/>
        </authorList>
    </citation>
    <scope>NUCLEOTIDE SEQUENCE [LARGE SCALE GENOMIC DNA]</scope>
    <source>
        <strain evidence="1 2">TB5</strain>
    </source>
</reference>
<dbReference type="EMBL" id="AP024169">
    <property type="protein sequence ID" value="BCN31981.1"/>
    <property type="molecule type" value="Genomic_DNA"/>
</dbReference>
<dbReference type="AlphaFoldDB" id="A0A7R7ENR5"/>
<proteinExistence type="predicted"/>
<evidence type="ECO:0000313" key="1">
    <source>
        <dbReference type="EMBL" id="BCN31981.1"/>
    </source>
</evidence>